<organism evidence="5 6">
    <name type="scientific">Pichia membranifaciens NRRL Y-2026</name>
    <dbReference type="NCBI Taxonomy" id="763406"/>
    <lineage>
        <taxon>Eukaryota</taxon>
        <taxon>Fungi</taxon>
        <taxon>Dikarya</taxon>
        <taxon>Ascomycota</taxon>
        <taxon>Saccharomycotina</taxon>
        <taxon>Pichiomycetes</taxon>
        <taxon>Pichiales</taxon>
        <taxon>Pichiaceae</taxon>
        <taxon>Pichia</taxon>
    </lineage>
</organism>
<evidence type="ECO:0000259" key="4">
    <source>
        <dbReference type="Pfam" id="PF00149"/>
    </source>
</evidence>
<evidence type="ECO:0000256" key="3">
    <source>
        <dbReference type="SAM" id="Phobius"/>
    </source>
</evidence>
<keyword evidence="1" id="KW-0378">Hydrolase</keyword>
<name>A0A1E3NE34_9ASCO</name>
<dbReference type="OrthoDB" id="282973at2759"/>
<evidence type="ECO:0000256" key="1">
    <source>
        <dbReference type="ARBA" id="ARBA00022801"/>
    </source>
</evidence>
<dbReference type="InterPro" id="IPR029052">
    <property type="entry name" value="Metallo-depent_PP-like"/>
</dbReference>
<evidence type="ECO:0000313" key="6">
    <source>
        <dbReference type="Proteomes" id="UP000094455"/>
    </source>
</evidence>
<keyword evidence="2" id="KW-0325">Glycoprotein</keyword>
<protein>
    <recommendedName>
        <fullName evidence="4">Calcineurin-like phosphoesterase domain-containing protein</fullName>
    </recommendedName>
</protein>
<feature type="domain" description="Calcineurin-like phosphoesterase" evidence="4">
    <location>
        <begin position="214"/>
        <end position="527"/>
    </location>
</feature>
<keyword evidence="3" id="KW-0812">Transmembrane</keyword>
<dbReference type="SUPFAM" id="SSF56300">
    <property type="entry name" value="Metallo-dependent phosphatases"/>
    <property type="match status" value="1"/>
</dbReference>
<dbReference type="STRING" id="763406.A0A1E3NE34"/>
<dbReference type="Proteomes" id="UP000094455">
    <property type="component" value="Unassembled WGS sequence"/>
</dbReference>
<dbReference type="AlphaFoldDB" id="A0A1E3NE34"/>
<dbReference type="CDD" id="cd00842">
    <property type="entry name" value="MPP_ASMase"/>
    <property type="match status" value="1"/>
</dbReference>
<dbReference type="RefSeq" id="XP_019015469.1">
    <property type="nucleotide sequence ID" value="XM_019161929.1"/>
</dbReference>
<dbReference type="GeneID" id="30178616"/>
<dbReference type="InterPro" id="IPR004843">
    <property type="entry name" value="Calcineurin-like_PHP"/>
</dbReference>
<accession>A0A1E3NE34</accession>
<reference evidence="5 6" key="1">
    <citation type="journal article" date="2016" name="Proc. Natl. Acad. Sci. U.S.A.">
        <title>Comparative genomics of biotechnologically important yeasts.</title>
        <authorList>
            <person name="Riley R."/>
            <person name="Haridas S."/>
            <person name="Wolfe K.H."/>
            <person name="Lopes M.R."/>
            <person name="Hittinger C.T."/>
            <person name="Goeker M."/>
            <person name="Salamov A.A."/>
            <person name="Wisecaver J.H."/>
            <person name="Long T.M."/>
            <person name="Calvey C.H."/>
            <person name="Aerts A.L."/>
            <person name="Barry K.W."/>
            <person name="Choi C."/>
            <person name="Clum A."/>
            <person name="Coughlan A.Y."/>
            <person name="Deshpande S."/>
            <person name="Douglass A.P."/>
            <person name="Hanson S.J."/>
            <person name="Klenk H.-P."/>
            <person name="LaButti K.M."/>
            <person name="Lapidus A."/>
            <person name="Lindquist E.A."/>
            <person name="Lipzen A.M."/>
            <person name="Meier-Kolthoff J.P."/>
            <person name="Ohm R.A."/>
            <person name="Otillar R.P."/>
            <person name="Pangilinan J.L."/>
            <person name="Peng Y."/>
            <person name="Rokas A."/>
            <person name="Rosa C.A."/>
            <person name="Scheuner C."/>
            <person name="Sibirny A.A."/>
            <person name="Slot J.C."/>
            <person name="Stielow J.B."/>
            <person name="Sun H."/>
            <person name="Kurtzman C.P."/>
            <person name="Blackwell M."/>
            <person name="Grigoriev I.V."/>
            <person name="Jeffries T.W."/>
        </authorList>
    </citation>
    <scope>NUCLEOTIDE SEQUENCE [LARGE SCALE GENOMIC DNA]</scope>
    <source>
        <strain evidence="5 6">NRRL Y-2026</strain>
    </source>
</reference>
<evidence type="ECO:0000313" key="5">
    <source>
        <dbReference type="EMBL" id="ODQ44356.1"/>
    </source>
</evidence>
<dbReference type="GO" id="GO:0008081">
    <property type="term" value="F:phosphoric diester hydrolase activity"/>
    <property type="evidence" value="ECO:0007669"/>
    <property type="project" value="TreeGrafter"/>
</dbReference>
<dbReference type="Gene3D" id="3.60.21.10">
    <property type="match status" value="1"/>
</dbReference>
<evidence type="ECO:0000256" key="2">
    <source>
        <dbReference type="ARBA" id="ARBA00023180"/>
    </source>
</evidence>
<gene>
    <name evidence="5" type="ORF">PICMEDRAFT_18272</name>
</gene>
<dbReference type="InterPro" id="IPR041805">
    <property type="entry name" value="ASMase/PPN1_MPP"/>
</dbReference>
<dbReference type="EMBL" id="KV454007">
    <property type="protein sequence ID" value="ODQ44356.1"/>
    <property type="molecule type" value="Genomic_DNA"/>
</dbReference>
<proteinExistence type="predicted"/>
<dbReference type="PANTHER" id="PTHR10340">
    <property type="entry name" value="SPHINGOMYELIN PHOSPHODIESTERASE"/>
    <property type="match status" value="1"/>
</dbReference>
<keyword evidence="3" id="KW-1133">Transmembrane helix</keyword>
<dbReference type="Pfam" id="PF00149">
    <property type="entry name" value="Metallophos"/>
    <property type="match status" value="1"/>
</dbReference>
<sequence>MQSQADVLSAYFCYYVSIVLLVSFSITRKISFRMLAKTVAVALIAAAVSAAVPSGYEHAPNSVFNWSHPVDGDDALVASSLTVLQSIDNSTDVDSCEKCKSRLLYGKAIAISRPDLIPTIFEQWCLNTGNFSATTCATNYHRNTADNSTTGSNFADLLTLIDPLSIDAEYWCAYKAGGQCKAPELPQNLSIAHLWNNTKPDKAYNVLTPGSDIMKILHISDFHIELDYTVGAEANCTTSMCCTPHSKAAKNAVSANQTSIDDLYTALFKGSYYDLDGTYHKGEKITALHNISVPATTFGNYECDAPEVLINSSLHSIADFQISNNISFDFAIFTGDLVDHDEIKYTSYEQCIEAETVIFNDIKNVFDLMPIYPVLGNHDTFPYGQLAPQKSGFQSKFDWNADLMADLWMDYDWIDIDEAQEAKTHYTGYSVNTKSGLKVIAFNSNAWYQKNEYAYINTVEDPDYFGTFEFLVNELLESEAKDQRVWIIFHIPVSQTMLPPQAKLFTELVERFSPYTIAHIFNGHTHRDEFQILYQNNNGTVESKKESELINFTWITQAVTPWVENNPAWRYYEIDTETFQVMDVHNYYTRLNETFTTEAEPVWEYLYSPRDAYPVEWPKTSPLNATYWHRVYQSMLSDVSVLQTYEGNAKRWSPYTSNCDANGVCDWDLCYVSSFTDDEYETCIKHYKYVSQN</sequence>
<feature type="transmembrane region" description="Helical" evidence="3">
    <location>
        <begin position="6"/>
        <end position="26"/>
    </location>
</feature>
<keyword evidence="6" id="KW-1185">Reference proteome</keyword>
<dbReference type="PANTHER" id="PTHR10340:SF27">
    <property type="entry name" value="ACL091CP"/>
    <property type="match status" value="1"/>
</dbReference>
<keyword evidence="3" id="KW-0472">Membrane</keyword>